<dbReference type="InterPro" id="IPR011583">
    <property type="entry name" value="Chitinase_II/V-like_cat"/>
</dbReference>
<dbReference type="SUPFAM" id="SSF51445">
    <property type="entry name" value="(Trans)glycosidases"/>
    <property type="match status" value="1"/>
</dbReference>
<gene>
    <name evidence="5" type="ORF">HNQ39_000711</name>
</gene>
<dbReference type="GO" id="GO:0005576">
    <property type="term" value="C:extracellular region"/>
    <property type="evidence" value="ECO:0007669"/>
    <property type="project" value="TreeGrafter"/>
</dbReference>
<dbReference type="PANTHER" id="PTHR11177:SF317">
    <property type="entry name" value="CHITINASE 12-RELATED"/>
    <property type="match status" value="1"/>
</dbReference>
<evidence type="ECO:0000256" key="1">
    <source>
        <dbReference type="ARBA" id="ARBA00000822"/>
    </source>
</evidence>
<dbReference type="SMART" id="SM00636">
    <property type="entry name" value="Glyco_18"/>
    <property type="match status" value="1"/>
</dbReference>
<keyword evidence="5" id="KW-0378">Hydrolase</keyword>
<evidence type="ECO:0000259" key="4">
    <source>
        <dbReference type="PROSITE" id="PS51910"/>
    </source>
</evidence>
<organism evidence="5 6">
    <name type="scientific">Armatimonas rosea</name>
    <dbReference type="NCBI Taxonomy" id="685828"/>
    <lineage>
        <taxon>Bacteria</taxon>
        <taxon>Bacillati</taxon>
        <taxon>Armatimonadota</taxon>
        <taxon>Armatimonadia</taxon>
        <taxon>Armatimonadales</taxon>
        <taxon>Armatimonadaceae</taxon>
        <taxon>Armatimonas</taxon>
    </lineage>
</organism>
<dbReference type="InterPro" id="IPR050314">
    <property type="entry name" value="Glycosyl_Hydrlase_18"/>
</dbReference>
<dbReference type="Proteomes" id="UP000520814">
    <property type="component" value="Unassembled WGS sequence"/>
</dbReference>
<dbReference type="GO" id="GO:0008061">
    <property type="term" value="F:chitin binding"/>
    <property type="evidence" value="ECO:0007669"/>
    <property type="project" value="InterPro"/>
</dbReference>
<dbReference type="Gene3D" id="3.20.20.80">
    <property type="entry name" value="Glycosidases"/>
    <property type="match status" value="2"/>
</dbReference>
<dbReference type="Pfam" id="PF00704">
    <property type="entry name" value="Glyco_hydro_18"/>
    <property type="match status" value="1"/>
</dbReference>
<dbReference type="EMBL" id="JACHGW010000001">
    <property type="protein sequence ID" value="MBB6048949.1"/>
    <property type="molecule type" value="Genomic_DNA"/>
</dbReference>
<dbReference type="InterPro" id="IPR029070">
    <property type="entry name" value="Chitinase_insertion_sf"/>
</dbReference>
<comment type="caution">
    <text evidence="5">The sequence shown here is derived from an EMBL/GenBank/DDBJ whole genome shotgun (WGS) entry which is preliminary data.</text>
</comment>
<protein>
    <recommendedName>
        <fullName evidence="2">chitinase</fullName>
        <ecNumber evidence="2">3.2.1.14</ecNumber>
    </recommendedName>
</protein>
<dbReference type="InterPro" id="IPR001223">
    <property type="entry name" value="Glyco_hydro18_cat"/>
</dbReference>
<dbReference type="GO" id="GO:0006032">
    <property type="term" value="P:chitin catabolic process"/>
    <property type="evidence" value="ECO:0007669"/>
    <property type="project" value="UniProtKB-KW"/>
</dbReference>
<comment type="catalytic activity">
    <reaction evidence="1">
        <text>Random endo-hydrolysis of N-acetyl-beta-D-glucosaminide (1-&gt;4)-beta-linkages in chitin and chitodextrins.</text>
        <dbReference type="EC" id="3.2.1.14"/>
    </reaction>
</comment>
<keyword evidence="3" id="KW-0119">Carbohydrate metabolism</keyword>
<dbReference type="Gene3D" id="3.10.50.10">
    <property type="match status" value="1"/>
</dbReference>
<keyword evidence="5" id="KW-0326">Glycosidase</keyword>
<dbReference type="InterPro" id="IPR017853">
    <property type="entry name" value="GH"/>
</dbReference>
<dbReference type="SUPFAM" id="SSF54556">
    <property type="entry name" value="Chitinase insertion domain"/>
    <property type="match status" value="1"/>
</dbReference>
<reference evidence="5 6" key="1">
    <citation type="submission" date="2020-08" db="EMBL/GenBank/DDBJ databases">
        <title>Genomic Encyclopedia of Type Strains, Phase IV (KMG-IV): sequencing the most valuable type-strain genomes for metagenomic binning, comparative biology and taxonomic classification.</title>
        <authorList>
            <person name="Goeker M."/>
        </authorList>
    </citation>
    <scope>NUCLEOTIDE SEQUENCE [LARGE SCALE GENOMIC DNA]</scope>
    <source>
        <strain evidence="5 6">DSM 23562</strain>
    </source>
</reference>
<feature type="domain" description="GH18" evidence="4">
    <location>
        <begin position="2"/>
        <end position="304"/>
    </location>
</feature>
<dbReference type="GO" id="GO:0005975">
    <property type="term" value="P:carbohydrate metabolic process"/>
    <property type="evidence" value="ECO:0007669"/>
    <property type="project" value="InterPro"/>
</dbReference>
<keyword evidence="3" id="KW-0146">Chitin degradation</keyword>
<keyword evidence="3" id="KW-0624">Polysaccharide degradation</keyword>
<evidence type="ECO:0000256" key="3">
    <source>
        <dbReference type="ARBA" id="ARBA00023024"/>
    </source>
</evidence>
<dbReference type="PROSITE" id="PS51910">
    <property type="entry name" value="GH18_2"/>
    <property type="match status" value="1"/>
</dbReference>
<dbReference type="EC" id="3.2.1.14" evidence="2"/>
<dbReference type="GO" id="GO:0008843">
    <property type="term" value="F:endochitinase activity"/>
    <property type="evidence" value="ECO:0007669"/>
    <property type="project" value="UniProtKB-EC"/>
</dbReference>
<dbReference type="PANTHER" id="PTHR11177">
    <property type="entry name" value="CHITINASE"/>
    <property type="match status" value="1"/>
</dbReference>
<name>A0A7W9W408_ARMRO</name>
<evidence type="ECO:0000313" key="5">
    <source>
        <dbReference type="EMBL" id="MBB6048949.1"/>
    </source>
</evidence>
<dbReference type="RefSeq" id="WP_184192569.1">
    <property type="nucleotide sequence ID" value="NZ_JACHGW010000001.1"/>
</dbReference>
<evidence type="ECO:0000256" key="2">
    <source>
        <dbReference type="ARBA" id="ARBA00012729"/>
    </source>
</evidence>
<dbReference type="AlphaFoldDB" id="A0A7W9W408"/>
<keyword evidence="6" id="KW-1185">Reference proteome</keyword>
<sequence length="304" mass="32863">MSILLGYYPDWVEALPPAKVPYERYTHLTHAFALFGKNGTLKTPEAAAELCRRARAAKVVPLLAVGGAESGPAYLKAPTDTLVAQIVAIVQKNGYAGVDIDWEFPDAPGAPQKLVALAQSLRKHLPQALLTAAVPGSAWNGKHYDAAALLPVLDFVTIMAYDFAGPWSAESGHNAPYSFCESAIAYWRGRGWPAEKLLLGLPSYGRGFKTRTFGQKPTGKSPHEYTGYTEIAKLTAKGWKKLRDPKEQVPYLVSPQGDELISYDDPESIGRKAALAKRSGLAGCFFWEITQDDGTLAAAARANA</sequence>
<evidence type="ECO:0000313" key="6">
    <source>
        <dbReference type="Proteomes" id="UP000520814"/>
    </source>
</evidence>
<proteinExistence type="predicted"/>
<accession>A0A7W9W408</accession>